<keyword evidence="15" id="KW-1185">Reference proteome</keyword>
<dbReference type="UniPathway" id="UPA00232"/>
<dbReference type="AlphaFoldDB" id="A0A5M6HN20"/>
<evidence type="ECO:0000256" key="11">
    <source>
        <dbReference type="HAMAP-Rule" id="MF_01635"/>
    </source>
</evidence>
<feature type="transmembrane region" description="Helical" evidence="11">
    <location>
        <begin position="398"/>
        <end position="416"/>
    </location>
</feature>
<dbReference type="GO" id="GO:0006744">
    <property type="term" value="P:ubiquinone biosynthetic process"/>
    <property type="evidence" value="ECO:0007669"/>
    <property type="project" value="UniProtKB-UniRule"/>
</dbReference>
<evidence type="ECO:0000256" key="2">
    <source>
        <dbReference type="ARBA" id="ARBA00004141"/>
    </source>
</evidence>
<dbReference type="PANTHER" id="PTHR11048">
    <property type="entry name" value="PRENYLTRANSFERASES"/>
    <property type="match status" value="1"/>
</dbReference>
<dbReference type="Gene3D" id="1.20.120.1780">
    <property type="entry name" value="UbiA prenyltransferase"/>
    <property type="match status" value="1"/>
</dbReference>
<evidence type="ECO:0000256" key="6">
    <source>
        <dbReference type="ARBA" id="ARBA00022679"/>
    </source>
</evidence>
<feature type="transmembrane region" description="Helical" evidence="11">
    <location>
        <begin position="372"/>
        <end position="392"/>
    </location>
</feature>
<name>A0A5M6HN20_9HYPH</name>
<evidence type="ECO:0000256" key="8">
    <source>
        <dbReference type="ARBA" id="ARBA00022692"/>
    </source>
</evidence>
<comment type="catalytic activity">
    <reaction evidence="11">
        <text>all-trans-octaprenyl diphosphate + 4-hydroxybenzoate = 4-hydroxy-3-(all-trans-octaprenyl)benzoate + diphosphate</text>
        <dbReference type="Rhea" id="RHEA:27782"/>
        <dbReference type="ChEBI" id="CHEBI:1617"/>
        <dbReference type="ChEBI" id="CHEBI:17879"/>
        <dbReference type="ChEBI" id="CHEBI:33019"/>
        <dbReference type="ChEBI" id="CHEBI:57711"/>
        <dbReference type="EC" id="2.5.1.39"/>
    </reaction>
</comment>
<keyword evidence="6 11" id="KW-0808">Transferase</keyword>
<reference evidence="14 15" key="1">
    <citation type="submission" date="2019-09" db="EMBL/GenBank/DDBJ databases">
        <title>Draft Whole-Genome sequence of Blastochloris sulfoviridis DSM 729.</title>
        <authorList>
            <person name="Meyer T.E."/>
            <person name="Kyndt J.A."/>
        </authorList>
    </citation>
    <scope>NUCLEOTIDE SEQUENCE [LARGE SCALE GENOMIC DNA]</scope>
    <source>
        <strain evidence="14 15">DSM 729</strain>
    </source>
</reference>
<dbReference type="InterPro" id="IPR000537">
    <property type="entry name" value="UbiA_prenyltransferase"/>
</dbReference>
<dbReference type="PROSITE" id="PS00943">
    <property type="entry name" value="UBIA"/>
    <property type="match status" value="1"/>
</dbReference>
<dbReference type="InterPro" id="IPR030470">
    <property type="entry name" value="UbiA_prenylTrfase_CS"/>
</dbReference>
<dbReference type="CDD" id="cd13959">
    <property type="entry name" value="PT_UbiA_COQ2"/>
    <property type="match status" value="1"/>
</dbReference>
<comment type="pathway">
    <text evidence="11">Cofactor biosynthesis; ubiquinone biosynthesis.</text>
</comment>
<organism evidence="14 15">
    <name type="scientific">Blastochloris sulfoviridis</name>
    <dbReference type="NCBI Taxonomy" id="50712"/>
    <lineage>
        <taxon>Bacteria</taxon>
        <taxon>Pseudomonadati</taxon>
        <taxon>Pseudomonadota</taxon>
        <taxon>Alphaproteobacteria</taxon>
        <taxon>Hyphomicrobiales</taxon>
        <taxon>Blastochloridaceae</taxon>
        <taxon>Blastochloris</taxon>
    </lineage>
</organism>
<dbReference type="EC" id="2.5.1.39" evidence="11 12"/>
<dbReference type="InterPro" id="IPR039653">
    <property type="entry name" value="Prenyltransferase"/>
</dbReference>
<dbReference type="Proteomes" id="UP000323886">
    <property type="component" value="Unassembled WGS sequence"/>
</dbReference>
<keyword evidence="4 11" id="KW-1003">Cell membrane</keyword>
<dbReference type="EMBL" id="VWPL01000034">
    <property type="protein sequence ID" value="KAA5597253.1"/>
    <property type="molecule type" value="Genomic_DNA"/>
</dbReference>
<evidence type="ECO:0000256" key="13">
    <source>
        <dbReference type="SAM" id="MobiDB-lite"/>
    </source>
</evidence>
<dbReference type="OrthoDB" id="9782418at2"/>
<dbReference type="Gene3D" id="1.10.357.140">
    <property type="entry name" value="UbiA prenyltransferase"/>
    <property type="match status" value="1"/>
</dbReference>
<comment type="cofactor">
    <cofactor evidence="1 11">
        <name>Mg(2+)</name>
        <dbReference type="ChEBI" id="CHEBI:18420"/>
    </cofactor>
</comment>
<keyword evidence="5 11" id="KW-0997">Cell inner membrane</keyword>
<dbReference type="GO" id="GO:0005886">
    <property type="term" value="C:plasma membrane"/>
    <property type="evidence" value="ECO:0007669"/>
    <property type="project" value="UniProtKB-SubCell"/>
</dbReference>
<keyword evidence="10 11" id="KW-0472">Membrane</keyword>
<evidence type="ECO:0000256" key="4">
    <source>
        <dbReference type="ARBA" id="ARBA00022475"/>
    </source>
</evidence>
<evidence type="ECO:0000313" key="14">
    <source>
        <dbReference type="EMBL" id="KAA5597253.1"/>
    </source>
</evidence>
<feature type="transmembrane region" description="Helical" evidence="11">
    <location>
        <begin position="556"/>
        <end position="573"/>
    </location>
</feature>
<evidence type="ECO:0000256" key="9">
    <source>
        <dbReference type="ARBA" id="ARBA00022989"/>
    </source>
</evidence>
<comment type="subcellular location">
    <subcellularLocation>
        <location evidence="11">Cell inner membrane</location>
        <topology evidence="11">Multi-pass membrane protein</topology>
    </subcellularLocation>
    <subcellularLocation>
        <location evidence="2">Membrane</location>
        <topology evidence="2">Multi-pass membrane protein</topology>
    </subcellularLocation>
</comment>
<evidence type="ECO:0000313" key="15">
    <source>
        <dbReference type="Proteomes" id="UP000323886"/>
    </source>
</evidence>
<dbReference type="NCBIfam" id="TIGR01474">
    <property type="entry name" value="ubiA_proteo"/>
    <property type="match status" value="1"/>
</dbReference>
<feature type="region of interest" description="Disordered" evidence="13">
    <location>
        <begin position="92"/>
        <end position="248"/>
    </location>
</feature>
<dbReference type="GO" id="GO:0008412">
    <property type="term" value="F:4-hydroxybenzoate polyprenyltransferase activity"/>
    <property type="evidence" value="ECO:0007669"/>
    <property type="project" value="UniProtKB-UniRule"/>
</dbReference>
<dbReference type="Pfam" id="PF01040">
    <property type="entry name" value="UbiA"/>
    <property type="match status" value="1"/>
</dbReference>
<keyword evidence="8 11" id="KW-0812">Transmembrane</keyword>
<dbReference type="InterPro" id="IPR044878">
    <property type="entry name" value="UbiA_sf"/>
</dbReference>
<feature type="transmembrane region" description="Helical" evidence="11">
    <location>
        <begin position="518"/>
        <end position="535"/>
    </location>
</feature>
<evidence type="ECO:0000256" key="7">
    <source>
        <dbReference type="ARBA" id="ARBA00022688"/>
    </source>
</evidence>
<dbReference type="InterPro" id="IPR006370">
    <property type="entry name" value="HB_polyprenyltransferase-like"/>
</dbReference>
<feature type="compositionally biased region" description="Basic residues" evidence="13">
    <location>
        <begin position="127"/>
        <end position="142"/>
    </location>
</feature>
<evidence type="ECO:0000256" key="10">
    <source>
        <dbReference type="ARBA" id="ARBA00023136"/>
    </source>
</evidence>
<keyword evidence="7 11" id="KW-0831">Ubiquinone biosynthesis</keyword>
<feature type="transmembrane region" description="Helical" evidence="11">
    <location>
        <begin position="330"/>
        <end position="351"/>
    </location>
</feature>
<protein>
    <recommendedName>
        <fullName evidence="11 12">4-hydroxybenzoate octaprenyltransferase</fullName>
        <ecNumber evidence="11 12">2.5.1.39</ecNumber>
    </recommendedName>
    <alternativeName>
        <fullName evidence="11">4-HB polyprenyltransferase</fullName>
    </alternativeName>
</protein>
<sequence>MAAPCRPVRAALPRPRYRVRAKSRNVEFGFASSRVGPAAASCLLLRWTCCCVGPVAALDLLPPWTRRAGASGPPGFLRAGCRSDGLPATVPHELEPCHASPPHPDDRCRPRCLRRTRSPGPAELRRGFRKAPPGRRKARRRGQGGGRAQGAAAGNVPGDPPLRRERGQGGQVPGREPALVPDSAAGGRAGQEQPRPHPQGPHPGLLGEAGGRPRPSGEALGPGHRLAQRADRHRRRHHQPDQSGHAGLGHLLNLGRVIAVSGQTAHDIRVADAVPDHWADKYTPLGVRPYLRLARIERPIGWWLLLLPCWWSAALAAIAGGAAYPNPWHLVLFLIGAIAMRGAGCTWNDILDRDIDLKVERTRQRPLASGQIRTRAAAAFLLGLGLIGFAVLVQFNGFTIVLGLISMLVVAIYPLMKRITWWPQAFLGLAFSWGALMGWAGAFGRLDLPPLLLYAGAIAWVIGYDTIYAHQDREDDELVGVKSTARLFGTRSREALIALYGAAAVLIGAAVVLAGGHAIALIGVAAFAGHLAWQIRRLDIADPALCLRLFKSNREAGLILFLALGLDAAVQALA</sequence>
<keyword evidence="9 11" id="KW-1133">Transmembrane helix</keyword>
<comment type="similarity">
    <text evidence="3 11">Belongs to the UbiA prenyltransferase family.</text>
</comment>
<dbReference type="HAMAP" id="MF_01635">
    <property type="entry name" value="UbiA"/>
    <property type="match status" value="1"/>
</dbReference>
<accession>A0A5M6HN20</accession>
<dbReference type="FunFam" id="1.20.120.1780:FF:000001">
    <property type="entry name" value="4-hydroxybenzoate octaprenyltransferase"/>
    <property type="match status" value="1"/>
</dbReference>
<evidence type="ECO:0000256" key="12">
    <source>
        <dbReference type="NCBIfam" id="TIGR01474"/>
    </source>
</evidence>
<evidence type="ECO:0000256" key="3">
    <source>
        <dbReference type="ARBA" id="ARBA00005985"/>
    </source>
</evidence>
<gene>
    <name evidence="11" type="primary">ubiA</name>
    <name evidence="14" type="ORF">F1193_14380</name>
</gene>
<dbReference type="FunFam" id="1.10.357.140:FF:000008">
    <property type="entry name" value="4-hydroxybenzoate octaprenyltransferase"/>
    <property type="match status" value="1"/>
</dbReference>
<evidence type="ECO:0000256" key="1">
    <source>
        <dbReference type="ARBA" id="ARBA00001946"/>
    </source>
</evidence>
<feature type="transmembrane region" description="Helical" evidence="11">
    <location>
        <begin position="495"/>
        <end position="512"/>
    </location>
</feature>
<comment type="caution">
    <text evidence="14">The sequence shown here is derived from an EMBL/GenBank/DDBJ whole genome shotgun (WGS) entry which is preliminary data.</text>
</comment>
<keyword evidence="11" id="KW-0460">Magnesium</keyword>
<comment type="function">
    <text evidence="11">Catalyzes the prenylation of para-hydroxybenzoate (PHB) with an all-trans polyprenyl group. Mediates the second step in the final reaction sequence of ubiquinone-8 (UQ-8) biosynthesis, which is the condensation of the polyisoprenoid side chain with PHB, generating the first membrane-bound Q intermediate 3-octaprenyl-4-hydroxybenzoate.</text>
</comment>
<feature type="transmembrane region" description="Helical" evidence="11">
    <location>
        <begin position="451"/>
        <end position="469"/>
    </location>
</feature>
<evidence type="ECO:0000256" key="5">
    <source>
        <dbReference type="ARBA" id="ARBA00022519"/>
    </source>
</evidence>
<dbReference type="PANTHER" id="PTHR11048:SF28">
    <property type="entry name" value="4-HYDROXYBENZOATE POLYPRENYLTRANSFERASE, MITOCHONDRIAL"/>
    <property type="match status" value="1"/>
</dbReference>
<proteinExistence type="inferred from homology"/>
<feature type="transmembrane region" description="Helical" evidence="11">
    <location>
        <begin position="300"/>
        <end position="324"/>
    </location>
</feature>